<proteinExistence type="predicted"/>
<name>A0AAD1RBI1_PELCU</name>
<reference evidence="1" key="1">
    <citation type="submission" date="2022-03" db="EMBL/GenBank/DDBJ databases">
        <authorList>
            <person name="Alioto T."/>
            <person name="Alioto T."/>
            <person name="Gomez Garrido J."/>
        </authorList>
    </citation>
    <scope>NUCLEOTIDE SEQUENCE</scope>
</reference>
<accession>A0AAD1RBI1</accession>
<dbReference type="AlphaFoldDB" id="A0AAD1RBI1"/>
<dbReference type="EMBL" id="OW240913">
    <property type="protein sequence ID" value="CAH2247458.1"/>
    <property type="molecule type" value="Genomic_DNA"/>
</dbReference>
<feature type="non-terminal residue" evidence="1">
    <location>
        <position position="69"/>
    </location>
</feature>
<evidence type="ECO:0000313" key="1">
    <source>
        <dbReference type="EMBL" id="CAH2247458.1"/>
    </source>
</evidence>
<protein>
    <submittedName>
        <fullName evidence="1">Uncharacterized protein</fullName>
    </submittedName>
</protein>
<gene>
    <name evidence="1" type="ORF">PECUL_23A039809</name>
</gene>
<organism evidence="1 2">
    <name type="scientific">Pelobates cultripes</name>
    <name type="common">Western spadefoot toad</name>
    <dbReference type="NCBI Taxonomy" id="61616"/>
    <lineage>
        <taxon>Eukaryota</taxon>
        <taxon>Metazoa</taxon>
        <taxon>Chordata</taxon>
        <taxon>Craniata</taxon>
        <taxon>Vertebrata</taxon>
        <taxon>Euteleostomi</taxon>
        <taxon>Amphibia</taxon>
        <taxon>Batrachia</taxon>
        <taxon>Anura</taxon>
        <taxon>Pelobatoidea</taxon>
        <taxon>Pelobatidae</taxon>
        <taxon>Pelobates</taxon>
    </lineage>
</organism>
<keyword evidence="2" id="KW-1185">Reference proteome</keyword>
<sequence length="69" mass="7342">MAMEHNSEVRDFAKLAFRSLLVKEDDLLLRNHIGVPDIQALMAPEVDSALLSLTGSSESTNGGTTTVAG</sequence>
<evidence type="ECO:0000313" key="2">
    <source>
        <dbReference type="Proteomes" id="UP001295444"/>
    </source>
</evidence>
<dbReference type="Proteomes" id="UP001295444">
    <property type="component" value="Chromosome 02"/>
</dbReference>